<comment type="caution">
    <text evidence="2">The sequence shown here is derived from an EMBL/GenBank/DDBJ whole genome shotgun (WGS) entry which is preliminary data.</text>
</comment>
<proteinExistence type="predicted"/>
<evidence type="ECO:0000256" key="1">
    <source>
        <dbReference type="SAM" id="Phobius"/>
    </source>
</evidence>
<keyword evidence="1" id="KW-0812">Transmembrane</keyword>
<feature type="transmembrane region" description="Helical" evidence="1">
    <location>
        <begin position="50"/>
        <end position="72"/>
    </location>
</feature>
<evidence type="ECO:0000313" key="2">
    <source>
        <dbReference type="EMBL" id="MBD4334854.1"/>
    </source>
</evidence>
<name>A0A8I0L1Y4_XANCI</name>
<keyword evidence="1" id="KW-0472">Membrane</keyword>
<feature type="non-terminal residue" evidence="2">
    <location>
        <position position="86"/>
    </location>
</feature>
<dbReference type="AlphaFoldDB" id="A0A8I0L1Y4"/>
<reference evidence="2" key="1">
    <citation type="submission" date="2020-01" db="EMBL/GenBank/DDBJ databases">
        <authorList>
            <person name="Richard D."/>
        </authorList>
    </citation>
    <scope>NUCLEOTIDE SEQUENCE</scope>
    <source>
        <strain evidence="2">JP541</strain>
    </source>
</reference>
<keyword evidence="1" id="KW-1133">Transmembrane helix</keyword>
<accession>A0A8I0L1Y4</accession>
<sequence>FVFIIALSVMQFDYGPMKTCERKARETGDLSILENSETEAGNPKGKVIDLLLPVLVLIATCTIGMIYVGGFFGVDAWGGTDCAGDF</sequence>
<dbReference type="Proteomes" id="UP000653002">
    <property type="component" value="Unassembled WGS sequence"/>
</dbReference>
<protein>
    <submittedName>
        <fullName evidence="2">Na+/H+ antiporter NhaC family protein</fullName>
    </submittedName>
</protein>
<organism evidence="2 3">
    <name type="scientific">Xanthomonas citri pv. citri</name>
    <dbReference type="NCBI Taxonomy" id="611301"/>
    <lineage>
        <taxon>Bacteria</taxon>
        <taxon>Pseudomonadati</taxon>
        <taxon>Pseudomonadota</taxon>
        <taxon>Gammaproteobacteria</taxon>
        <taxon>Lysobacterales</taxon>
        <taxon>Lysobacteraceae</taxon>
        <taxon>Xanthomonas</taxon>
    </lineage>
</organism>
<gene>
    <name evidence="2" type="ORF">GUH15_01930</name>
</gene>
<dbReference type="EMBL" id="JAABFR010000132">
    <property type="protein sequence ID" value="MBD4334854.1"/>
    <property type="molecule type" value="Genomic_DNA"/>
</dbReference>
<evidence type="ECO:0000313" key="3">
    <source>
        <dbReference type="Proteomes" id="UP000653002"/>
    </source>
</evidence>
<feature type="non-terminal residue" evidence="2">
    <location>
        <position position="1"/>
    </location>
</feature>